<dbReference type="AlphaFoldDB" id="K6CRD0"/>
<proteinExistence type="predicted"/>
<dbReference type="EMBL" id="AJLR01000152">
    <property type="protein sequence ID" value="EKN62812.1"/>
    <property type="molecule type" value="Genomic_DNA"/>
</dbReference>
<reference evidence="2 3" key="1">
    <citation type="journal article" date="2012" name="Front. Microbiol.">
        <title>Redundancy and modularity in membrane-associated dissimilatory nitrate reduction in Bacillus.</title>
        <authorList>
            <person name="Heylen K."/>
            <person name="Keltjens J."/>
        </authorList>
    </citation>
    <scope>NUCLEOTIDE SEQUENCE [LARGE SCALE GENOMIC DNA]</scope>
    <source>
        <strain evidence="2 3">LMG 9581</strain>
    </source>
</reference>
<feature type="transmembrane region" description="Helical" evidence="1">
    <location>
        <begin position="556"/>
        <end position="574"/>
    </location>
</feature>
<feature type="transmembrane region" description="Helical" evidence="1">
    <location>
        <begin position="968"/>
        <end position="993"/>
    </location>
</feature>
<feature type="transmembrane region" description="Helical" evidence="1">
    <location>
        <begin position="362"/>
        <end position="381"/>
    </location>
</feature>
<feature type="transmembrane region" description="Helical" evidence="1">
    <location>
        <begin position="1014"/>
        <end position="1033"/>
    </location>
</feature>
<organism evidence="2 3">
    <name type="scientific">Schinkia azotoformans LMG 9581</name>
    <dbReference type="NCBI Taxonomy" id="1131731"/>
    <lineage>
        <taxon>Bacteria</taxon>
        <taxon>Bacillati</taxon>
        <taxon>Bacillota</taxon>
        <taxon>Bacilli</taxon>
        <taxon>Bacillales</taxon>
        <taxon>Bacillaceae</taxon>
        <taxon>Calidifontibacillus/Schinkia group</taxon>
        <taxon>Schinkia</taxon>
    </lineage>
</organism>
<feature type="transmembrane region" description="Helical" evidence="1">
    <location>
        <begin position="386"/>
        <end position="404"/>
    </location>
</feature>
<protein>
    <submittedName>
        <fullName evidence="2">Acriflavin resistance protein</fullName>
    </submittedName>
</protein>
<name>K6CRD0_SCHAZ</name>
<feature type="transmembrane region" description="Helical" evidence="1">
    <location>
        <begin position="459"/>
        <end position="479"/>
    </location>
</feature>
<dbReference type="GO" id="GO:0005886">
    <property type="term" value="C:plasma membrane"/>
    <property type="evidence" value="ECO:0007669"/>
    <property type="project" value="TreeGrafter"/>
</dbReference>
<feature type="transmembrane region" description="Helical" evidence="1">
    <location>
        <begin position="1039"/>
        <end position="1066"/>
    </location>
</feature>
<dbReference type="SUPFAM" id="SSF82866">
    <property type="entry name" value="Multidrug efflux transporter AcrB transmembrane domain"/>
    <property type="match status" value="2"/>
</dbReference>
<dbReference type="Proteomes" id="UP000006315">
    <property type="component" value="Unassembled WGS sequence"/>
</dbReference>
<dbReference type="Gene3D" id="3.30.2090.10">
    <property type="entry name" value="Multidrug efflux transporter AcrB TolC docking domain, DN and DC subdomains"/>
    <property type="match status" value="2"/>
</dbReference>
<gene>
    <name evidence="2" type="ORF">BAZO_20383</name>
</gene>
<dbReference type="PRINTS" id="PR00702">
    <property type="entry name" value="ACRIFLAVINRP"/>
</dbReference>
<dbReference type="Gene3D" id="3.30.70.1320">
    <property type="entry name" value="Multidrug efflux transporter AcrB pore domain like"/>
    <property type="match status" value="1"/>
</dbReference>
<dbReference type="PANTHER" id="PTHR32063">
    <property type="match status" value="1"/>
</dbReference>
<dbReference type="Gene3D" id="3.30.70.1440">
    <property type="entry name" value="Multidrug efflux transporter AcrB pore domain"/>
    <property type="match status" value="1"/>
</dbReference>
<feature type="transmembrane region" description="Helical" evidence="1">
    <location>
        <begin position="491"/>
        <end position="515"/>
    </location>
</feature>
<accession>K6CRD0</accession>
<dbReference type="InterPro" id="IPR001036">
    <property type="entry name" value="Acrflvin-R"/>
</dbReference>
<feature type="transmembrane region" description="Helical" evidence="1">
    <location>
        <begin position="916"/>
        <end position="935"/>
    </location>
</feature>
<dbReference type="PATRIC" id="fig|1131731.3.peg.4160"/>
<feature type="transmembrane region" description="Helical" evidence="1">
    <location>
        <begin position="26"/>
        <end position="43"/>
    </location>
</feature>
<keyword evidence="1" id="KW-0472">Membrane</keyword>
<dbReference type="SUPFAM" id="SSF82714">
    <property type="entry name" value="Multidrug efflux transporter AcrB TolC docking domain, DN and DC subdomains"/>
    <property type="match status" value="2"/>
</dbReference>
<dbReference type="Pfam" id="PF00873">
    <property type="entry name" value="ACR_tran"/>
    <property type="match status" value="1"/>
</dbReference>
<evidence type="ECO:0000313" key="3">
    <source>
        <dbReference type="Proteomes" id="UP000006315"/>
    </source>
</evidence>
<dbReference type="STRING" id="1131731.BAZO_20383"/>
<feature type="transmembrane region" description="Helical" evidence="1">
    <location>
        <begin position="942"/>
        <end position="962"/>
    </location>
</feature>
<keyword evidence="3" id="KW-1185">Reference proteome</keyword>
<keyword evidence="1" id="KW-1133">Transmembrane helix</keyword>
<dbReference type="InterPro" id="IPR027463">
    <property type="entry name" value="AcrB_DN_DC_subdom"/>
</dbReference>
<dbReference type="RefSeq" id="WP_003333324.1">
    <property type="nucleotide sequence ID" value="NZ_AJLR01000152.1"/>
</dbReference>
<feature type="transmembrane region" description="Helical" evidence="1">
    <location>
        <begin position="416"/>
        <end position="438"/>
    </location>
</feature>
<dbReference type="GO" id="GO:0042910">
    <property type="term" value="F:xenobiotic transmembrane transporter activity"/>
    <property type="evidence" value="ECO:0007669"/>
    <property type="project" value="TreeGrafter"/>
</dbReference>
<dbReference type="PANTHER" id="PTHR32063:SF16">
    <property type="entry name" value="CATION EFFLUX SYSTEM (ACRB_ACRD_ACRF FAMILY)"/>
    <property type="match status" value="1"/>
</dbReference>
<dbReference type="Gene3D" id="3.30.70.1430">
    <property type="entry name" value="Multidrug efflux transporter AcrB pore domain"/>
    <property type="match status" value="2"/>
</dbReference>
<comment type="caution">
    <text evidence="2">The sequence shown here is derived from an EMBL/GenBank/DDBJ whole genome shotgun (WGS) entry which is preliminary data.</text>
</comment>
<evidence type="ECO:0000313" key="2">
    <source>
        <dbReference type="EMBL" id="EKN62812.1"/>
    </source>
</evidence>
<dbReference type="Gene3D" id="1.20.1640.10">
    <property type="entry name" value="Multidrug efflux transporter AcrB transmembrane domain"/>
    <property type="match status" value="2"/>
</dbReference>
<dbReference type="SUPFAM" id="SSF82693">
    <property type="entry name" value="Multidrug efflux transporter AcrB pore domain, PN1, PN2, PC1 and PC2 subdomains"/>
    <property type="match status" value="3"/>
</dbReference>
<evidence type="ECO:0000256" key="1">
    <source>
        <dbReference type="SAM" id="Phobius"/>
    </source>
</evidence>
<sequence length="1092" mass="121454">MKNDYEKSEKIGLSGKIARAFIDSKLTPLLVIAVLLLGVFAVLNTPREEEPQISVPMVDIYIAYPGHTAEDIENRITKVMEKKLWEIDGIEYIYSTSTPGMANFITRFEVGADLDQSLVRLYNKLMSNIDELPEGAMEPLVKPITIDDVPIVSYTLWSDQHTHYDIKRIADVVADEINKIENVSKTEVIGGLNREILIRIDPNRLASYGISPIAIEQTVRQANISLPSGEFDQGNKEYKVKTGQYIQNKTEIENLVIGIYENRPVYVKDVATVKDGPGEVTNYVLLGAGPMAEEKHIEKEQGEIYPAVTISVSKKPNTNAVWIADNVEKKIEDLKGKVIPQEIQVTPTRNYGETAEEKANELIKHLLIATLSVTLLIGVVLGVREAIVVGIAVPVTLALALFLSKMYGYTLNRVTLFALIFAIGILVDDAIVVVENIHRWFQKGTHKPLKAAILAVDEVGNPTILATFTVIATLMPMAFVGGLMGPYMAPIPINASVAMFFSLLVAFIVTPWFAYRFLKKTPGQREQAFERHNLKGYSKWYANTIQQMLLNKGKRFVFLLGVIGLLLGSFTFFYTKAVPMKMMPFDNKSEIQVVIDMPEGSTLEGTAAATKAIGQYISTINEVTDYEMYIGAASPFNFNGLVRHYYLRSDKHEADIQINLVEKTNRKDQSHDIAKRIRPDIQKIAGEYGANAKVVEVPPGPPVLSTLVLEIYGNDREEQFEVARKAEKIFKETAGVVDVDTYMEDIQTQYSFSIKEKARLNGISDEQIVKTIQMMVDGASVGLIHPEHELNPVQIKIQPEKGDRANLEDIKSIQIPTAEGKLIPLAELVDIQEGQVEQPLYRKNLQSVTYVVGDVAGYEESPAYSMAKMWDKIGAIETASGTKIEQYLTHQPWLEDDSKMKWDGEWQITYEVFRDLGLAFAVALIVMYLLVTGWFQSFITPLIIMSPIPLTLIGVIPGHWLFGAFFTATSMIGVIALAGIIVRNSILLVEFTIMRRKEGATLSDAVIEAGIVRAKPIILTAAAVVIGAIVILFDPIFSGLAISLMFGTIASTVLTLFVIPVLYCMVETKRAQIKHRKDKDCTIECADDVRGM</sequence>
<keyword evidence="1" id="KW-0812">Transmembrane</keyword>